<dbReference type="EMBL" id="CP041636">
    <property type="protein sequence ID" value="QDO97037.1"/>
    <property type="molecule type" value="Genomic_DNA"/>
</dbReference>
<sequence>MTSRTGQETTMAAGLPADDRARAIIDLVRAEGYQTIEALAAQFGKTTQTIRRDVNHLCDRGMLRRKHGGVELPPEGENLAYPARQVLNFQAKRRIAELVARDVPDNATLFFGIGTTPEQCALALTDHPGLRVMTNNLNVAMALSRNPSCEITIAGGRVRNLDRDVVAAEAHGFFSRFSVDIGIYGVGAVAEDGTLLDFGPDEIEVRRNLAQHCRQRFLVLDHSKFGRDATMRGGHITEATAVFTDRPVPPAIAGQLKEAGVRLVVWSDDASATVSTTQQHNNGRG</sequence>
<dbReference type="Gene3D" id="1.10.10.10">
    <property type="entry name" value="Winged helix-like DNA-binding domain superfamily/Winged helix DNA-binding domain"/>
    <property type="match status" value="1"/>
</dbReference>
<gene>
    <name evidence="6" type="ORF">FNB15_07010</name>
</gene>
<organism evidence="6 7">
    <name type="scientific">Ferrovibrio terrae</name>
    <dbReference type="NCBI Taxonomy" id="2594003"/>
    <lineage>
        <taxon>Bacteria</taxon>
        <taxon>Pseudomonadati</taxon>
        <taxon>Pseudomonadota</taxon>
        <taxon>Alphaproteobacteria</taxon>
        <taxon>Rhodospirillales</taxon>
        <taxon>Rhodospirillaceae</taxon>
        <taxon>Ferrovibrio</taxon>
    </lineage>
</organism>
<dbReference type="InterPro" id="IPR018356">
    <property type="entry name" value="Tscrpt_reg_HTH_DeoR_CS"/>
</dbReference>
<feature type="domain" description="HTH deoR-type" evidence="5">
    <location>
        <begin position="17"/>
        <end position="72"/>
    </location>
</feature>
<accession>A0A516GZT5</accession>
<evidence type="ECO:0000313" key="6">
    <source>
        <dbReference type="EMBL" id="QDO97037.1"/>
    </source>
</evidence>
<dbReference type="KEGG" id="fer:FNB15_07010"/>
<evidence type="ECO:0000259" key="5">
    <source>
        <dbReference type="PROSITE" id="PS51000"/>
    </source>
</evidence>
<dbReference type="InterPro" id="IPR001034">
    <property type="entry name" value="DeoR_HTH"/>
</dbReference>
<evidence type="ECO:0000256" key="1">
    <source>
        <dbReference type="ARBA" id="ARBA00022491"/>
    </source>
</evidence>
<evidence type="ECO:0000256" key="3">
    <source>
        <dbReference type="ARBA" id="ARBA00023125"/>
    </source>
</evidence>
<dbReference type="InterPro" id="IPR037171">
    <property type="entry name" value="NagB/RpiA_transferase-like"/>
</dbReference>
<dbReference type="Gene3D" id="3.30.750.70">
    <property type="entry name" value="4-hydroxybutyrate coenzyme like domains"/>
    <property type="match status" value="1"/>
</dbReference>
<dbReference type="OrthoDB" id="9814815at2"/>
<dbReference type="PANTHER" id="PTHR30363">
    <property type="entry name" value="HTH-TYPE TRANSCRIPTIONAL REGULATOR SRLR-RELATED"/>
    <property type="match status" value="1"/>
</dbReference>
<proteinExistence type="predicted"/>
<dbReference type="Pfam" id="PF08220">
    <property type="entry name" value="HTH_DeoR"/>
    <property type="match status" value="1"/>
</dbReference>
<dbReference type="GO" id="GO:0003677">
    <property type="term" value="F:DNA binding"/>
    <property type="evidence" value="ECO:0007669"/>
    <property type="project" value="UniProtKB-KW"/>
</dbReference>
<dbReference type="GO" id="GO:0003700">
    <property type="term" value="F:DNA-binding transcription factor activity"/>
    <property type="evidence" value="ECO:0007669"/>
    <property type="project" value="InterPro"/>
</dbReference>
<keyword evidence="4" id="KW-0804">Transcription</keyword>
<protein>
    <submittedName>
        <fullName evidence="6">DeoR/GlpR transcriptional regulator</fullName>
    </submittedName>
</protein>
<keyword evidence="1" id="KW-0678">Repressor</keyword>
<dbReference type="AlphaFoldDB" id="A0A516GZT5"/>
<dbReference type="PROSITE" id="PS51000">
    <property type="entry name" value="HTH_DEOR_2"/>
    <property type="match status" value="1"/>
</dbReference>
<dbReference type="PRINTS" id="PR00037">
    <property type="entry name" value="HTHLACR"/>
</dbReference>
<dbReference type="SMART" id="SM01134">
    <property type="entry name" value="DeoRC"/>
    <property type="match status" value="1"/>
</dbReference>
<dbReference type="SMART" id="SM00420">
    <property type="entry name" value="HTH_DEOR"/>
    <property type="match status" value="1"/>
</dbReference>
<reference evidence="6 7" key="1">
    <citation type="submission" date="2019-07" db="EMBL/GenBank/DDBJ databases">
        <title>Genome sequencing for Ferrovibrio sp. K5.</title>
        <authorList>
            <person name="Park S.-J."/>
        </authorList>
    </citation>
    <scope>NUCLEOTIDE SEQUENCE [LARGE SCALE GENOMIC DNA]</scope>
    <source>
        <strain evidence="6 7">K5</strain>
    </source>
</reference>
<dbReference type="PANTHER" id="PTHR30363:SF4">
    <property type="entry name" value="GLYCEROL-3-PHOSPHATE REGULON REPRESSOR"/>
    <property type="match status" value="1"/>
</dbReference>
<dbReference type="Proteomes" id="UP000317496">
    <property type="component" value="Chromosome"/>
</dbReference>
<dbReference type="InterPro" id="IPR036388">
    <property type="entry name" value="WH-like_DNA-bd_sf"/>
</dbReference>
<dbReference type="InterPro" id="IPR036390">
    <property type="entry name" value="WH_DNA-bd_sf"/>
</dbReference>
<name>A0A516GZT5_9PROT</name>
<evidence type="ECO:0000313" key="7">
    <source>
        <dbReference type="Proteomes" id="UP000317496"/>
    </source>
</evidence>
<dbReference type="SUPFAM" id="SSF46785">
    <property type="entry name" value="Winged helix' DNA-binding domain"/>
    <property type="match status" value="1"/>
</dbReference>
<dbReference type="InterPro" id="IPR014036">
    <property type="entry name" value="DeoR-like_C"/>
</dbReference>
<dbReference type="SUPFAM" id="SSF100950">
    <property type="entry name" value="NagB/RpiA/CoA transferase-like"/>
    <property type="match status" value="1"/>
</dbReference>
<evidence type="ECO:0000256" key="4">
    <source>
        <dbReference type="ARBA" id="ARBA00023163"/>
    </source>
</evidence>
<keyword evidence="3" id="KW-0238">DNA-binding</keyword>
<dbReference type="PROSITE" id="PS00894">
    <property type="entry name" value="HTH_DEOR_1"/>
    <property type="match status" value="1"/>
</dbReference>
<keyword evidence="7" id="KW-1185">Reference proteome</keyword>
<evidence type="ECO:0000256" key="2">
    <source>
        <dbReference type="ARBA" id="ARBA00023015"/>
    </source>
</evidence>
<dbReference type="Pfam" id="PF00455">
    <property type="entry name" value="DeoRC"/>
    <property type="match status" value="1"/>
</dbReference>
<keyword evidence="2" id="KW-0805">Transcription regulation</keyword>
<dbReference type="InterPro" id="IPR050313">
    <property type="entry name" value="Carb_Metab_HTH_regulators"/>
</dbReference>